<dbReference type="GO" id="GO:1990072">
    <property type="term" value="C:TRAPPIII protein complex"/>
    <property type="evidence" value="ECO:0007669"/>
    <property type="project" value="TreeGrafter"/>
</dbReference>
<evidence type="ECO:0000313" key="4">
    <source>
        <dbReference type="EMBL" id="KAF2117688.1"/>
    </source>
</evidence>
<protein>
    <recommendedName>
        <fullName evidence="6">DUF974 domain-containing protein</fullName>
    </recommendedName>
</protein>
<gene>
    <name evidence="4" type="ORF">BDV96DRAFT_399756</name>
</gene>
<evidence type="ECO:0000256" key="1">
    <source>
        <dbReference type="SAM" id="MobiDB-lite"/>
    </source>
</evidence>
<accession>A0A6A5ZH26</accession>
<evidence type="ECO:0008006" key="6">
    <source>
        <dbReference type="Google" id="ProtNLM"/>
    </source>
</evidence>
<dbReference type="OrthoDB" id="10250284at2759"/>
<reference evidence="4" key="1">
    <citation type="journal article" date="2020" name="Stud. Mycol.">
        <title>101 Dothideomycetes genomes: a test case for predicting lifestyles and emergence of pathogens.</title>
        <authorList>
            <person name="Haridas S."/>
            <person name="Albert R."/>
            <person name="Binder M."/>
            <person name="Bloem J."/>
            <person name="Labutti K."/>
            <person name="Salamov A."/>
            <person name="Andreopoulos B."/>
            <person name="Baker S."/>
            <person name="Barry K."/>
            <person name="Bills G."/>
            <person name="Bluhm B."/>
            <person name="Cannon C."/>
            <person name="Castanera R."/>
            <person name="Culley D."/>
            <person name="Daum C."/>
            <person name="Ezra D."/>
            <person name="Gonzalez J."/>
            <person name="Henrissat B."/>
            <person name="Kuo A."/>
            <person name="Liang C."/>
            <person name="Lipzen A."/>
            <person name="Lutzoni F."/>
            <person name="Magnuson J."/>
            <person name="Mondo S."/>
            <person name="Nolan M."/>
            <person name="Ohm R."/>
            <person name="Pangilinan J."/>
            <person name="Park H.-J."/>
            <person name="Ramirez L."/>
            <person name="Alfaro M."/>
            <person name="Sun H."/>
            <person name="Tritt A."/>
            <person name="Yoshinaga Y."/>
            <person name="Zwiers L.-H."/>
            <person name="Turgeon B."/>
            <person name="Goodwin S."/>
            <person name="Spatafora J."/>
            <person name="Crous P."/>
            <person name="Grigoriev I."/>
        </authorList>
    </citation>
    <scope>NUCLEOTIDE SEQUENCE</scope>
    <source>
        <strain evidence="4">CBS 627.86</strain>
    </source>
</reference>
<feature type="domain" description="Trafficking protein particle complex subunit 13 N-terminal" evidence="2">
    <location>
        <begin position="10"/>
        <end position="184"/>
    </location>
</feature>
<dbReference type="Pfam" id="PF23647">
    <property type="entry name" value="TRAPPC13_M"/>
    <property type="match status" value="1"/>
</dbReference>
<dbReference type="InterPro" id="IPR055429">
    <property type="entry name" value="TRAPPC13_M"/>
</dbReference>
<sequence length="316" mass="33932">MAVEGLKTPHTVSLKVLRLSRPSLAHQYPLPNSHELGISPKASLAYPSEKTDDKFIMSSVLNLPEAFGSAYVGETFSCTLCANNELDISDSTRTVSAVRIQGDMQTPSTPSGAPLELAGAKGEDEAASPGPGESLQKILRFELKEEGNHVLAVTVTYTETTLAGEGKAASGRVRTFRKLYQFVAQQLLSVRTKTGEMSEKGGLSRYLLEAQLENMGESAVSFEAVDVNPKPPFASTSLNWDLDAPGTAPLSAPILNPRDVIQVAFLLEQQAGVDEADEDTSKAPDTRQVLGQLAIQWRSALGDRGSLSTGWLTSRR</sequence>
<feature type="domain" description="Trafficking protein particle complex subunit 13 middle" evidence="3">
    <location>
        <begin position="188"/>
        <end position="313"/>
    </location>
</feature>
<evidence type="ECO:0000313" key="5">
    <source>
        <dbReference type="Proteomes" id="UP000799770"/>
    </source>
</evidence>
<name>A0A6A5ZH26_9PLEO</name>
<dbReference type="Pfam" id="PF06159">
    <property type="entry name" value="TRAPPC13_N"/>
    <property type="match status" value="1"/>
</dbReference>
<proteinExistence type="predicted"/>
<organism evidence="4 5">
    <name type="scientific">Lophiotrema nucula</name>
    <dbReference type="NCBI Taxonomy" id="690887"/>
    <lineage>
        <taxon>Eukaryota</taxon>
        <taxon>Fungi</taxon>
        <taxon>Dikarya</taxon>
        <taxon>Ascomycota</taxon>
        <taxon>Pezizomycotina</taxon>
        <taxon>Dothideomycetes</taxon>
        <taxon>Pleosporomycetidae</taxon>
        <taxon>Pleosporales</taxon>
        <taxon>Lophiotremataceae</taxon>
        <taxon>Lophiotrema</taxon>
    </lineage>
</organism>
<feature type="region of interest" description="Disordered" evidence="1">
    <location>
        <begin position="102"/>
        <end position="132"/>
    </location>
</feature>
<dbReference type="InterPro" id="IPR055427">
    <property type="entry name" value="TRAPPC13_N"/>
</dbReference>
<dbReference type="InterPro" id="IPR010378">
    <property type="entry name" value="TRAPPC13"/>
</dbReference>
<dbReference type="PANTHER" id="PTHR13134:SF3">
    <property type="entry name" value="TRAFFICKING PROTEIN PARTICLE COMPLEX SUBUNIT 13"/>
    <property type="match status" value="1"/>
</dbReference>
<evidence type="ECO:0000259" key="2">
    <source>
        <dbReference type="Pfam" id="PF06159"/>
    </source>
</evidence>
<keyword evidence="5" id="KW-1185">Reference proteome</keyword>
<evidence type="ECO:0000259" key="3">
    <source>
        <dbReference type="Pfam" id="PF23647"/>
    </source>
</evidence>
<dbReference type="EMBL" id="ML977318">
    <property type="protein sequence ID" value="KAF2117688.1"/>
    <property type="molecule type" value="Genomic_DNA"/>
</dbReference>
<dbReference type="Proteomes" id="UP000799770">
    <property type="component" value="Unassembled WGS sequence"/>
</dbReference>
<dbReference type="AlphaFoldDB" id="A0A6A5ZH26"/>
<dbReference type="PANTHER" id="PTHR13134">
    <property type="entry name" value="TRAFFICKING PROTEIN PARTICLE COMPLEX SUBUNIT 13"/>
    <property type="match status" value="1"/>
</dbReference>